<dbReference type="Pfam" id="PF02518">
    <property type="entry name" value="HATPase_c"/>
    <property type="match status" value="1"/>
</dbReference>
<keyword evidence="11" id="KW-0067">ATP-binding</keyword>
<dbReference type="InterPro" id="IPR004358">
    <property type="entry name" value="Sig_transdc_His_kin-like_C"/>
</dbReference>
<evidence type="ECO:0000256" key="11">
    <source>
        <dbReference type="ARBA" id="ARBA00022840"/>
    </source>
</evidence>
<name>A0A561R8P1_9HYPH</name>
<dbReference type="Gene3D" id="1.10.287.130">
    <property type="match status" value="1"/>
</dbReference>
<keyword evidence="14 15" id="KW-0472">Membrane</keyword>
<gene>
    <name evidence="18" type="ORF">FHW37_101773</name>
</gene>
<dbReference type="PANTHER" id="PTHR44936:SF5">
    <property type="entry name" value="SENSOR HISTIDINE KINASE ENVZ"/>
    <property type="match status" value="1"/>
</dbReference>
<feature type="domain" description="Histidine kinase" evidence="16">
    <location>
        <begin position="236"/>
        <end position="437"/>
    </location>
</feature>
<evidence type="ECO:0000256" key="4">
    <source>
        <dbReference type="ARBA" id="ARBA00022475"/>
    </source>
</evidence>
<evidence type="ECO:0000256" key="10">
    <source>
        <dbReference type="ARBA" id="ARBA00022777"/>
    </source>
</evidence>
<evidence type="ECO:0000256" key="8">
    <source>
        <dbReference type="ARBA" id="ARBA00022692"/>
    </source>
</evidence>
<dbReference type="InterPro" id="IPR003594">
    <property type="entry name" value="HATPase_dom"/>
</dbReference>
<feature type="transmembrane region" description="Helical" evidence="15">
    <location>
        <begin position="156"/>
        <end position="176"/>
    </location>
</feature>
<evidence type="ECO:0000256" key="7">
    <source>
        <dbReference type="ARBA" id="ARBA00022679"/>
    </source>
</evidence>
<dbReference type="InterPro" id="IPR003660">
    <property type="entry name" value="HAMP_dom"/>
</dbReference>
<dbReference type="SMART" id="SM00387">
    <property type="entry name" value="HATPase_c"/>
    <property type="match status" value="1"/>
</dbReference>
<evidence type="ECO:0000256" key="9">
    <source>
        <dbReference type="ARBA" id="ARBA00022741"/>
    </source>
</evidence>
<evidence type="ECO:0000313" key="19">
    <source>
        <dbReference type="Proteomes" id="UP000320653"/>
    </source>
</evidence>
<dbReference type="SMART" id="SM00304">
    <property type="entry name" value="HAMP"/>
    <property type="match status" value="1"/>
</dbReference>
<dbReference type="SUPFAM" id="SSF55874">
    <property type="entry name" value="ATPase domain of HSP90 chaperone/DNA topoisomerase II/histidine kinase"/>
    <property type="match status" value="1"/>
</dbReference>
<keyword evidence="5" id="KW-0997">Cell inner membrane</keyword>
<keyword evidence="19" id="KW-1185">Reference proteome</keyword>
<dbReference type="EC" id="2.7.13.3" evidence="3"/>
<protein>
    <recommendedName>
        <fullName evidence="3">histidine kinase</fullName>
        <ecNumber evidence="3">2.7.13.3</ecNumber>
    </recommendedName>
</protein>
<dbReference type="InterPro" id="IPR005467">
    <property type="entry name" value="His_kinase_dom"/>
</dbReference>
<keyword evidence="9" id="KW-0547">Nucleotide-binding</keyword>
<comment type="catalytic activity">
    <reaction evidence="1">
        <text>ATP + protein L-histidine = ADP + protein N-phospho-L-histidine.</text>
        <dbReference type="EC" id="2.7.13.3"/>
    </reaction>
</comment>
<dbReference type="PROSITE" id="PS50109">
    <property type="entry name" value="HIS_KIN"/>
    <property type="match status" value="1"/>
</dbReference>
<proteinExistence type="predicted"/>
<dbReference type="OrthoDB" id="9804645at2"/>
<evidence type="ECO:0000256" key="2">
    <source>
        <dbReference type="ARBA" id="ARBA00004429"/>
    </source>
</evidence>
<evidence type="ECO:0000256" key="5">
    <source>
        <dbReference type="ARBA" id="ARBA00022519"/>
    </source>
</evidence>
<evidence type="ECO:0000313" key="18">
    <source>
        <dbReference type="EMBL" id="TWF58969.1"/>
    </source>
</evidence>
<keyword evidence="12 15" id="KW-1133">Transmembrane helix</keyword>
<reference evidence="18 19" key="1">
    <citation type="submission" date="2019-06" db="EMBL/GenBank/DDBJ databases">
        <title>Sorghum-associated microbial communities from plants grown in Nebraska, USA.</title>
        <authorList>
            <person name="Schachtman D."/>
        </authorList>
    </citation>
    <scope>NUCLEOTIDE SEQUENCE [LARGE SCALE GENOMIC DNA]</scope>
    <source>
        <strain evidence="18 19">1225</strain>
    </source>
</reference>
<sequence>MNQLGIVARIALIVTGALFLGQIAFVASYMWQSERSPLPPYAIANRISAVVRLLDDAPQGLRAQALAVADVSGFSVEIMPRVPETFVDDFSFARMRVLAQSMLDDYAPGRTVRAGTLKNQQRDAFTITFITQLKTREFAVFTVSDKTTLRVWNMPIGFIAGFFGIAIALLAIFAVARETRPLSQLAHSVDELGSRVEPIEVKERGARELRTLIRAINKMQDRILGLLNNRTLFLGAISHDLKTYLTRFRLRLEMMPAGTHRDKAIRDVEAMEQLLGDALLFASESAARSETEIVDLSETLRRCASEMDPQGSRIELASGPDAVPVKIPATALQRVIDNLLSNALRYGHHAYVGTQVRDGRAILIVEDDGPGIPPGDLELVFEPFFRGEPSRNRDHGGTGLGLAIVRQILDAQGGTIQLSGREARSGLKATVSLPLFRPDAVSDQAVQVET</sequence>
<comment type="subcellular location">
    <subcellularLocation>
        <location evidence="2">Cell inner membrane</location>
        <topology evidence="2">Multi-pass membrane protein</topology>
    </subcellularLocation>
</comment>
<evidence type="ECO:0000256" key="6">
    <source>
        <dbReference type="ARBA" id="ARBA00022553"/>
    </source>
</evidence>
<dbReference type="CDD" id="cd00075">
    <property type="entry name" value="HATPase"/>
    <property type="match status" value="1"/>
</dbReference>
<dbReference type="InterPro" id="IPR036890">
    <property type="entry name" value="HATPase_C_sf"/>
</dbReference>
<dbReference type="InterPro" id="IPR003661">
    <property type="entry name" value="HisK_dim/P_dom"/>
</dbReference>
<feature type="transmembrane region" description="Helical" evidence="15">
    <location>
        <begin position="6"/>
        <end position="31"/>
    </location>
</feature>
<keyword evidence="13" id="KW-0902">Two-component regulatory system</keyword>
<keyword evidence="4" id="KW-1003">Cell membrane</keyword>
<evidence type="ECO:0000256" key="14">
    <source>
        <dbReference type="ARBA" id="ARBA00023136"/>
    </source>
</evidence>
<dbReference type="Proteomes" id="UP000320653">
    <property type="component" value="Unassembled WGS sequence"/>
</dbReference>
<evidence type="ECO:0000256" key="13">
    <source>
        <dbReference type="ARBA" id="ARBA00023012"/>
    </source>
</evidence>
<organism evidence="18 19">
    <name type="scientific">Neorhizobium alkalisoli</name>
    <dbReference type="NCBI Taxonomy" id="528178"/>
    <lineage>
        <taxon>Bacteria</taxon>
        <taxon>Pseudomonadati</taxon>
        <taxon>Pseudomonadota</taxon>
        <taxon>Alphaproteobacteria</taxon>
        <taxon>Hyphomicrobiales</taxon>
        <taxon>Rhizobiaceae</taxon>
        <taxon>Rhizobium/Agrobacterium group</taxon>
        <taxon>Neorhizobium</taxon>
    </lineage>
</organism>
<accession>A0A561R8P1</accession>
<keyword evidence="6" id="KW-0597">Phosphoprotein</keyword>
<evidence type="ECO:0000256" key="15">
    <source>
        <dbReference type="SAM" id="Phobius"/>
    </source>
</evidence>
<dbReference type="InterPro" id="IPR036097">
    <property type="entry name" value="HisK_dim/P_sf"/>
</dbReference>
<dbReference type="CDD" id="cd00082">
    <property type="entry name" value="HisKA"/>
    <property type="match status" value="1"/>
</dbReference>
<evidence type="ECO:0000259" key="16">
    <source>
        <dbReference type="PROSITE" id="PS50109"/>
    </source>
</evidence>
<dbReference type="CDD" id="cd06225">
    <property type="entry name" value="HAMP"/>
    <property type="match status" value="1"/>
</dbReference>
<dbReference type="PRINTS" id="PR00344">
    <property type="entry name" value="BCTRLSENSOR"/>
</dbReference>
<dbReference type="GO" id="GO:0005524">
    <property type="term" value="F:ATP binding"/>
    <property type="evidence" value="ECO:0007669"/>
    <property type="project" value="UniProtKB-KW"/>
</dbReference>
<feature type="domain" description="HAMP" evidence="17">
    <location>
        <begin position="176"/>
        <end position="228"/>
    </location>
</feature>
<dbReference type="SMART" id="SM00388">
    <property type="entry name" value="HisKA"/>
    <property type="match status" value="1"/>
</dbReference>
<dbReference type="InterPro" id="IPR050980">
    <property type="entry name" value="2C_sensor_his_kinase"/>
</dbReference>
<evidence type="ECO:0000256" key="1">
    <source>
        <dbReference type="ARBA" id="ARBA00000085"/>
    </source>
</evidence>
<comment type="caution">
    <text evidence="18">The sequence shown here is derived from an EMBL/GenBank/DDBJ whole genome shotgun (WGS) entry which is preliminary data.</text>
</comment>
<evidence type="ECO:0000259" key="17">
    <source>
        <dbReference type="PROSITE" id="PS50885"/>
    </source>
</evidence>
<dbReference type="Pfam" id="PF00672">
    <property type="entry name" value="HAMP"/>
    <property type="match status" value="1"/>
</dbReference>
<evidence type="ECO:0000256" key="12">
    <source>
        <dbReference type="ARBA" id="ARBA00022989"/>
    </source>
</evidence>
<dbReference type="PANTHER" id="PTHR44936">
    <property type="entry name" value="SENSOR PROTEIN CREC"/>
    <property type="match status" value="1"/>
</dbReference>
<evidence type="ECO:0000256" key="3">
    <source>
        <dbReference type="ARBA" id="ARBA00012438"/>
    </source>
</evidence>
<dbReference type="GO" id="GO:0005886">
    <property type="term" value="C:plasma membrane"/>
    <property type="evidence" value="ECO:0007669"/>
    <property type="project" value="UniProtKB-SubCell"/>
</dbReference>
<dbReference type="Gene3D" id="3.30.565.10">
    <property type="entry name" value="Histidine kinase-like ATPase, C-terminal domain"/>
    <property type="match status" value="1"/>
</dbReference>
<dbReference type="RefSeq" id="WP_145632704.1">
    <property type="nucleotide sequence ID" value="NZ_VIWP01000001.1"/>
</dbReference>
<keyword evidence="8 15" id="KW-0812">Transmembrane</keyword>
<dbReference type="AlphaFoldDB" id="A0A561R8P1"/>
<dbReference type="SUPFAM" id="SSF47384">
    <property type="entry name" value="Homodimeric domain of signal transducing histidine kinase"/>
    <property type="match status" value="1"/>
</dbReference>
<dbReference type="EMBL" id="VIWP01000001">
    <property type="protein sequence ID" value="TWF58969.1"/>
    <property type="molecule type" value="Genomic_DNA"/>
</dbReference>
<keyword evidence="10 18" id="KW-0418">Kinase</keyword>
<dbReference type="PROSITE" id="PS50885">
    <property type="entry name" value="HAMP"/>
    <property type="match status" value="1"/>
</dbReference>
<dbReference type="GO" id="GO:0000155">
    <property type="term" value="F:phosphorelay sensor kinase activity"/>
    <property type="evidence" value="ECO:0007669"/>
    <property type="project" value="InterPro"/>
</dbReference>
<keyword evidence="7" id="KW-0808">Transferase</keyword>